<accession>W6Z351</accession>
<protein>
    <submittedName>
        <fullName evidence="1">Uncharacterized protein</fullName>
    </submittedName>
</protein>
<dbReference type="GeneID" id="19118503"/>
<name>W6Z351_COCMI</name>
<sequence>RGGRDEIHRARISHIYLRLPTCVLSRGEGELDHWVYGTARQPIARTTGCPDRVSGGMVNTSHGKPIAFLRWH</sequence>
<dbReference type="RefSeq" id="XP_007691387.1">
    <property type="nucleotide sequence ID" value="XM_007693197.1"/>
</dbReference>
<dbReference type="OrthoDB" id="10334605at2759"/>
<dbReference type="AlphaFoldDB" id="W6Z351"/>
<dbReference type="HOGENOM" id="CLU_185444_0_0_1"/>
<evidence type="ECO:0000313" key="1">
    <source>
        <dbReference type="EMBL" id="EUC42084.1"/>
    </source>
</evidence>
<organism evidence="1 2">
    <name type="scientific">Bipolaris oryzae ATCC 44560</name>
    <dbReference type="NCBI Taxonomy" id="930090"/>
    <lineage>
        <taxon>Eukaryota</taxon>
        <taxon>Fungi</taxon>
        <taxon>Dikarya</taxon>
        <taxon>Ascomycota</taxon>
        <taxon>Pezizomycotina</taxon>
        <taxon>Dothideomycetes</taxon>
        <taxon>Pleosporomycetidae</taxon>
        <taxon>Pleosporales</taxon>
        <taxon>Pleosporineae</taxon>
        <taxon>Pleosporaceae</taxon>
        <taxon>Bipolaris</taxon>
    </lineage>
</organism>
<keyword evidence="2" id="KW-1185">Reference proteome</keyword>
<gene>
    <name evidence="1" type="ORF">COCMIDRAFT_104441</name>
</gene>
<proteinExistence type="predicted"/>
<dbReference type="EMBL" id="KI964073">
    <property type="protein sequence ID" value="EUC42084.1"/>
    <property type="molecule type" value="Genomic_DNA"/>
</dbReference>
<feature type="non-terminal residue" evidence="1">
    <location>
        <position position="1"/>
    </location>
</feature>
<reference evidence="1 2" key="1">
    <citation type="journal article" date="2013" name="PLoS Genet.">
        <title>Comparative genome structure, secondary metabolite, and effector coding capacity across Cochliobolus pathogens.</title>
        <authorList>
            <person name="Condon B.J."/>
            <person name="Leng Y."/>
            <person name="Wu D."/>
            <person name="Bushley K.E."/>
            <person name="Ohm R.A."/>
            <person name="Otillar R."/>
            <person name="Martin J."/>
            <person name="Schackwitz W."/>
            <person name="Grimwood J."/>
            <person name="MohdZainudin N."/>
            <person name="Xue C."/>
            <person name="Wang R."/>
            <person name="Manning V.A."/>
            <person name="Dhillon B."/>
            <person name="Tu Z.J."/>
            <person name="Steffenson B.J."/>
            <person name="Salamov A."/>
            <person name="Sun H."/>
            <person name="Lowry S."/>
            <person name="LaButti K."/>
            <person name="Han J."/>
            <person name="Copeland A."/>
            <person name="Lindquist E."/>
            <person name="Barry K."/>
            <person name="Schmutz J."/>
            <person name="Baker S.E."/>
            <person name="Ciuffetti L.M."/>
            <person name="Grigoriev I.V."/>
            <person name="Zhong S."/>
            <person name="Turgeon B.G."/>
        </authorList>
    </citation>
    <scope>NUCLEOTIDE SEQUENCE [LARGE SCALE GENOMIC DNA]</scope>
    <source>
        <strain evidence="1 2">ATCC 44560</strain>
    </source>
</reference>
<dbReference type="Proteomes" id="UP000054032">
    <property type="component" value="Unassembled WGS sequence"/>
</dbReference>
<dbReference type="KEGG" id="bor:COCMIDRAFT_104441"/>
<evidence type="ECO:0000313" key="2">
    <source>
        <dbReference type="Proteomes" id="UP000054032"/>
    </source>
</evidence>